<dbReference type="InterPro" id="IPR035649">
    <property type="entry name" value="EFG_V"/>
</dbReference>
<dbReference type="CDD" id="cd16262">
    <property type="entry name" value="EFG_III"/>
    <property type="match status" value="1"/>
</dbReference>
<keyword evidence="9" id="KW-1185">Reference proteome</keyword>
<sequence length="679" mass="73434">MAKIQDIRNIVFVGHGGAGKTTLVEAILNKTDMTNRLGTVEEKNTVSDFDEEEKERGNSIQSAITFAEHEGVHYNIIDTPGYPEFIGPALQSIPAAEAAVVVVSAAAGIEVNTRKLFRAAENMGKPRIIVINKMDSDTADLSELVGAIQETFGTQCKCANLPNAGGDGVIDCISNDSGDSPVMSVADANTEFFESVIEADDELMEAYLGGETVSPEKIAEVMVKATMEGTIIPIVFTNAKDVVGVDELINLIKTCVPSPDNAGPAKLIEGEEEKDVAVDPSGPFAGQVFRVAFDPRSNMKYASVRVFSGKIDSNTQLYINDNKKPVRPGHPLVMQGAETHETEAISAGEIGTLPKIDELKVGDLVHEGDFAGTFKMPKFPKPMFSLALEPASRGDEAKISAALDKLTDEDVCFTVGMDPQTKERVISGLGDLHLRVMLSKMENRYKVGVNTKQPKIPYKETITAKGDGHYRHKKQTGGAGQFGEVYLRVEPGVRDQDPPMEYSWDIFGGSIPGQFEPAIVKGVNEVMENGPVAGFPMQDIKVSIYDGKHHPVDSKEVAFKAAGKGAFIDAVKKARPVLLEPIVDMEVTVPSENMGDITGDLSSRRGRVQGQEVIPGGMMIIRAQVPLSEVTQYNSQLKSVTGGQGSYSMELSHYEPTPPNVQQQVIAQYQAEQEEEESK</sequence>
<proteinExistence type="predicted"/>
<gene>
    <name evidence="8" type="primary">fusA_1</name>
    <name evidence="8" type="ORF">STSP2_01799</name>
</gene>
<dbReference type="Pfam" id="PF14492">
    <property type="entry name" value="EFG_III"/>
    <property type="match status" value="1"/>
</dbReference>
<evidence type="ECO:0000256" key="6">
    <source>
        <dbReference type="SAM" id="MobiDB-lite"/>
    </source>
</evidence>
<dbReference type="InterPro" id="IPR014721">
    <property type="entry name" value="Ribsml_uS5_D2-typ_fold_subgr"/>
</dbReference>
<dbReference type="KEGG" id="alus:STSP2_01799"/>
<accession>A0A1U9NL17</accession>
<evidence type="ECO:0000256" key="1">
    <source>
        <dbReference type="ARBA" id="ARBA00017872"/>
    </source>
</evidence>
<dbReference type="SUPFAM" id="SSF52540">
    <property type="entry name" value="P-loop containing nucleoside triphosphate hydrolases"/>
    <property type="match status" value="1"/>
</dbReference>
<dbReference type="GO" id="GO:0005525">
    <property type="term" value="F:GTP binding"/>
    <property type="evidence" value="ECO:0007669"/>
    <property type="project" value="UniProtKB-KW"/>
</dbReference>
<dbReference type="SMART" id="SM00889">
    <property type="entry name" value="EFG_IV"/>
    <property type="match status" value="1"/>
</dbReference>
<dbReference type="FunFam" id="3.30.70.240:FF:000001">
    <property type="entry name" value="Elongation factor G"/>
    <property type="match status" value="1"/>
</dbReference>
<dbReference type="SMART" id="SM00838">
    <property type="entry name" value="EFG_C"/>
    <property type="match status" value="1"/>
</dbReference>
<evidence type="ECO:0000256" key="3">
    <source>
        <dbReference type="ARBA" id="ARBA00022768"/>
    </source>
</evidence>
<dbReference type="NCBIfam" id="NF009381">
    <property type="entry name" value="PRK12740.1-5"/>
    <property type="match status" value="1"/>
</dbReference>
<keyword evidence="4" id="KW-0342">GTP-binding</keyword>
<dbReference type="InterPro" id="IPR053905">
    <property type="entry name" value="EF-G-like_DII"/>
</dbReference>
<keyword evidence="3 8" id="KW-0251">Elongation factor</keyword>
<organism evidence="8 9">
    <name type="scientific">Anaerohalosphaera lusitana</name>
    <dbReference type="NCBI Taxonomy" id="1936003"/>
    <lineage>
        <taxon>Bacteria</taxon>
        <taxon>Pseudomonadati</taxon>
        <taxon>Planctomycetota</taxon>
        <taxon>Phycisphaerae</taxon>
        <taxon>Sedimentisphaerales</taxon>
        <taxon>Anaerohalosphaeraceae</taxon>
        <taxon>Anaerohalosphaera</taxon>
    </lineage>
</organism>
<dbReference type="InterPro" id="IPR027417">
    <property type="entry name" value="P-loop_NTPase"/>
</dbReference>
<feature type="region of interest" description="Disordered" evidence="6">
    <location>
        <begin position="639"/>
        <end position="659"/>
    </location>
</feature>
<dbReference type="InterPro" id="IPR020568">
    <property type="entry name" value="Ribosomal_Su5_D2-typ_SF"/>
</dbReference>
<dbReference type="NCBIfam" id="TIGR00231">
    <property type="entry name" value="small_GTP"/>
    <property type="match status" value="1"/>
</dbReference>
<dbReference type="InterPro" id="IPR009000">
    <property type="entry name" value="Transl_B-barrel_sf"/>
</dbReference>
<dbReference type="GO" id="GO:0032790">
    <property type="term" value="P:ribosome disassembly"/>
    <property type="evidence" value="ECO:0007669"/>
    <property type="project" value="TreeGrafter"/>
</dbReference>
<keyword evidence="3 8" id="KW-0648">Protein biosynthesis</keyword>
<dbReference type="PANTHER" id="PTHR43261:SF6">
    <property type="entry name" value="ELONGATION FACTOR G-LIKE PROTEIN"/>
    <property type="match status" value="1"/>
</dbReference>
<dbReference type="CDD" id="cd03713">
    <property type="entry name" value="EFG_mtEFG_C"/>
    <property type="match status" value="1"/>
</dbReference>
<feature type="compositionally biased region" description="Polar residues" evidence="6">
    <location>
        <begin position="639"/>
        <end position="649"/>
    </location>
</feature>
<dbReference type="Gene3D" id="3.30.70.870">
    <property type="entry name" value="Elongation Factor G (Translational Gtpase), domain 3"/>
    <property type="match status" value="1"/>
</dbReference>
<dbReference type="InterPro" id="IPR047872">
    <property type="entry name" value="EFG_IV"/>
</dbReference>
<dbReference type="PROSITE" id="PS51722">
    <property type="entry name" value="G_TR_2"/>
    <property type="match status" value="1"/>
</dbReference>
<comment type="function">
    <text evidence="5">Catalyzes the GTP-dependent ribosomal translocation step during translation elongation. During this step, the ribosome changes from the pre-translocational (PRE) to the post-translocational (POST) state as the newly formed A-site-bound peptidyl-tRNA and P-site-bound deacylated tRNA move to the P and E sites, respectively. Catalyzes the coordinated movement of the two tRNA molecules, the mRNA and conformational changes in the ribosome.</text>
</comment>
<evidence type="ECO:0000256" key="5">
    <source>
        <dbReference type="ARBA" id="ARBA00024731"/>
    </source>
</evidence>
<dbReference type="PANTHER" id="PTHR43261">
    <property type="entry name" value="TRANSLATION ELONGATION FACTOR G-RELATED"/>
    <property type="match status" value="1"/>
</dbReference>
<dbReference type="InterPro" id="IPR000795">
    <property type="entry name" value="T_Tr_GTP-bd_dom"/>
</dbReference>
<dbReference type="SUPFAM" id="SSF54980">
    <property type="entry name" value="EF-G C-terminal domain-like"/>
    <property type="match status" value="2"/>
</dbReference>
<dbReference type="NCBIfam" id="NF009891">
    <property type="entry name" value="PRK13351.1-1"/>
    <property type="match status" value="1"/>
</dbReference>
<protein>
    <recommendedName>
        <fullName evidence="1">Elongation factor G</fullName>
    </recommendedName>
</protein>
<evidence type="ECO:0000313" key="8">
    <source>
        <dbReference type="EMBL" id="AQT68631.1"/>
    </source>
</evidence>
<dbReference type="PRINTS" id="PR00315">
    <property type="entry name" value="ELONGATNFCT"/>
</dbReference>
<dbReference type="Gene3D" id="3.40.50.300">
    <property type="entry name" value="P-loop containing nucleotide triphosphate hydrolases"/>
    <property type="match status" value="1"/>
</dbReference>
<dbReference type="Pfam" id="PF00679">
    <property type="entry name" value="EFG_C"/>
    <property type="match status" value="1"/>
</dbReference>
<dbReference type="Pfam" id="PF22042">
    <property type="entry name" value="EF-G_D2"/>
    <property type="match status" value="1"/>
</dbReference>
<dbReference type="Pfam" id="PF03764">
    <property type="entry name" value="EFG_IV"/>
    <property type="match status" value="1"/>
</dbReference>
<dbReference type="Gene3D" id="2.40.30.10">
    <property type="entry name" value="Translation factors"/>
    <property type="match status" value="1"/>
</dbReference>
<evidence type="ECO:0000259" key="7">
    <source>
        <dbReference type="PROSITE" id="PS51722"/>
    </source>
</evidence>
<dbReference type="GO" id="GO:0003746">
    <property type="term" value="F:translation elongation factor activity"/>
    <property type="evidence" value="ECO:0007669"/>
    <property type="project" value="UniProtKB-KW"/>
</dbReference>
<name>A0A1U9NL17_9BACT</name>
<feature type="domain" description="Tr-type G" evidence="7">
    <location>
        <begin position="5"/>
        <end position="260"/>
    </location>
</feature>
<dbReference type="InterPro" id="IPR009022">
    <property type="entry name" value="EFG_III"/>
</dbReference>
<dbReference type="RefSeq" id="WP_169853091.1">
    <property type="nucleotide sequence ID" value="NZ_CP019791.1"/>
</dbReference>
<dbReference type="InterPro" id="IPR035647">
    <property type="entry name" value="EFG_III/V"/>
</dbReference>
<reference evidence="9" key="1">
    <citation type="submission" date="2017-02" db="EMBL/GenBank/DDBJ databases">
        <title>Comparative genomics and description of representatives of a novel lineage of planctomycetes thriving in anoxic sediments.</title>
        <authorList>
            <person name="Spring S."/>
            <person name="Bunk B."/>
            <person name="Sproer C."/>
        </authorList>
    </citation>
    <scope>NUCLEOTIDE SEQUENCE [LARGE SCALE GENOMIC DNA]</scope>
    <source>
        <strain evidence="9">ST-NAGAB-D1</strain>
    </source>
</reference>
<dbReference type="Gene3D" id="3.30.230.10">
    <property type="match status" value="1"/>
</dbReference>
<dbReference type="SUPFAM" id="SSF50447">
    <property type="entry name" value="Translation proteins"/>
    <property type="match status" value="1"/>
</dbReference>
<dbReference type="InterPro" id="IPR005517">
    <property type="entry name" value="Transl_elong_EFG/EF2_IV"/>
</dbReference>
<evidence type="ECO:0000256" key="4">
    <source>
        <dbReference type="ARBA" id="ARBA00023134"/>
    </source>
</evidence>
<dbReference type="InterPro" id="IPR005225">
    <property type="entry name" value="Small_GTP-bd"/>
</dbReference>
<dbReference type="Pfam" id="PF00009">
    <property type="entry name" value="GTP_EFTU"/>
    <property type="match status" value="1"/>
</dbReference>
<dbReference type="AlphaFoldDB" id="A0A1U9NL17"/>
<dbReference type="Gene3D" id="3.30.70.240">
    <property type="match status" value="1"/>
</dbReference>
<dbReference type="STRING" id="1936003.STSP2_01799"/>
<evidence type="ECO:0000313" key="9">
    <source>
        <dbReference type="Proteomes" id="UP000189674"/>
    </source>
</evidence>
<dbReference type="SUPFAM" id="SSF54211">
    <property type="entry name" value="Ribosomal protein S5 domain 2-like"/>
    <property type="match status" value="1"/>
</dbReference>
<dbReference type="EMBL" id="CP019791">
    <property type="protein sequence ID" value="AQT68631.1"/>
    <property type="molecule type" value="Genomic_DNA"/>
</dbReference>
<dbReference type="PRINTS" id="PR01037">
    <property type="entry name" value="TCRTETOQM"/>
</dbReference>
<keyword evidence="2" id="KW-0547">Nucleotide-binding</keyword>
<dbReference type="CDD" id="cd01434">
    <property type="entry name" value="EFG_mtEFG1_IV"/>
    <property type="match status" value="1"/>
</dbReference>
<evidence type="ECO:0000256" key="2">
    <source>
        <dbReference type="ARBA" id="ARBA00022741"/>
    </source>
</evidence>
<dbReference type="Proteomes" id="UP000189674">
    <property type="component" value="Chromosome"/>
</dbReference>
<dbReference type="GO" id="GO:0003924">
    <property type="term" value="F:GTPase activity"/>
    <property type="evidence" value="ECO:0007669"/>
    <property type="project" value="InterPro"/>
</dbReference>
<dbReference type="InterPro" id="IPR041095">
    <property type="entry name" value="EFG_II"/>
</dbReference>
<dbReference type="InterPro" id="IPR000640">
    <property type="entry name" value="EFG_V-like"/>
</dbReference>